<dbReference type="InterPro" id="IPR025995">
    <property type="entry name" value="Tudor-knot"/>
</dbReference>
<dbReference type="Gene3D" id="2.30.30.140">
    <property type="match status" value="1"/>
</dbReference>
<comment type="similarity">
    <text evidence="2">Belongs to the MYST (SAS/MOZ) family.</text>
</comment>
<feature type="active site" description="Proton donor/acceptor" evidence="13">
    <location>
        <position position="308"/>
    </location>
</feature>
<keyword evidence="4" id="KW-0808">Transferase</keyword>
<evidence type="ECO:0000256" key="2">
    <source>
        <dbReference type="ARBA" id="ARBA00010107"/>
    </source>
</evidence>
<dbReference type="SUPFAM" id="SSF54160">
    <property type="entry name" value="Chromo domain-like"/>
    <property type="match status" value="1"/>
</dbReference>
<organism evidence="16">
    <name type="scientific">Mucochytrium quahogii</name>
    <dbReference type="NCBI Taxonomy" id="96639"/>
    <lineage>
        <taxon>Eukaryota</taxon>
        <taxon>Sar</taxon>
        <taxon>Stramenopiles</taxon>
        <taxon>Bigyra</taxon>
        <taxon>Labyrinthulomycetes</taxon>
        <taxon>Thraustochytrida</taxon>
        <taxon>Thraustochytriidae</taxon>
        <taxon>Mucochytrium</taxon>
    </lineage>
</organism>
<dbReference type="AlphaFoldDB" id="A0A7S2SDC7"/>
<evidence type="ECO:0000256" key="3">
    <source>
        <dbReference type="ARBA" id="ARBA00013184"/>
    </source>
</evidence>
<dbReference type="Pfam" id="PF01853">
    <property type="entry name" value="MOZ_SAS"/>
    <property type="match status" value="1"/>
</dbReference>
<evidence type="ECO:0000256" key="9">
    <source>
        <dbReference type="ARBA" id="ARBA00023015"/>
    </source>
</evidence>
<dbReference type="Gene3D" id="3.40.630.30">
    <property type="match status" value="1"/>
</dbReference>
<feature type="region of interest" description="Disordered" evidence="14">
    <location>
        <begin position="97"/>
        <end position="121"/>
    </location>
</feature>
<accession>A0A7S2SDC7</accession>
<keyword evidence="12" id="KW-0012">Acyltransferase</keyword>
<dbReference type="FunFam" id="3.30.60.60:FF:000001">
    <property type="entry name" value="Histone acetyltransferase"/>
    <property type="match status" value="1"/>
</dbReference>
<evidence type="ECO:0000256" key="6">
    <source>
        <dbReference type="ARBA" id="ARBA00022771"/>
    </source>
</evidence>
<dbReference type="EC" id="2.3.1.48" evidence="3"/>
<evidence type="ECO:0000256" key="10">
    <source>
        <dbReference type="ARBA" id="ARBA00023163"/>
    </source>
</evidence>
<keyword evidence="7" id="KW-0862">Zinc</keyword>
<dbReference type="InterPro" id="IPR050603">
    <property type="entry name" value="MYST_HAT"/>
</dbReference>
<keyword evidence="6" id="KW-0863">Zinc-finger</keyword>
<sequence length="408" mass="47721">MKGPEARGSPVTEPVVDKGEEEKPQFEIGKTYMCGRHTGSTKVFHPATLVKQKSTRTGIEFYVHYLELDRRLDEWVSMDRLGDEIFIAVRSDRRRRDRLSVTSHAGDDEDPSNLKRHRSEHAHFHEKTKVRNINRVQLGKHEIDCWYYSPYPKAYGNCDKLYICETTLKYFGTKRAFVEYQKLMQDGKQSPPGKQIYYEKDRSIRVFEIDGSEEKLFGQNLCLFGKLFIEHKTLSFDASPFFFYVLYEEDSQGLHPVGYFSKEKESKENYNLACIVTLPPYQRKGYGKFIISLSYEITKFHKEIGSPEKPLSDLGKLSYRSYWSFVLLRLLVSMTEEELSQVSLEAMSIQTGIKPEDILSTMESLKMIHHLKSQFVIRISREHLLDLLLPLQQRNFDRAFCKRELLTL</sequence>
<evidence type="ECO:0000256" key="12">
    <source>
        <dbReference type="ARBA" id="ARBA00023315"/>
    </source>
</evidence>
<evidence type="ECO:0000256" key="8">
    <source>
        <dbReference type="ARBA" id="ARBA00022990"/>
    </source>
</evidence>
<evidence type="ECO:0000256" key="1">
    <source>
        <dbReference type="ARBA" id="ARBA00004123"/>
    </source>
</evidence>
<dbReference type="GO" id="GO:0006355">
    <property type="term" value="P:regulation of DNA-templated transcription"/>
    <property type="evidence" value="ECO:0007669"/>
    <property type="project" value="InterPro"/>
</dbReference>
<evidence type="ECO:0000256" key="13">
    <source>
        <dbReference type="PIRSR" id="PIRSR602717-51"/>
    </source>
</evidence>
<dbReference type="Pfam" id="PF17772">
    <property type="entry name" value="zf-MYST"/>
    <property type="match status" value="1"/>
</dbReference>
<keyword evidence="11" id="KW-0539">Nucleus</keyword>
<dbReference type="GO" id="GO:0046972">
    <property type="term" value="F:histone H4K16 acetyltransferase activity"/>
    <property type="evidence" value="ECO:0007669"/>
    <property type="project" value="TreeGrafter"/>
</dbReference>
<keyword evidence="8" id="KW-0007">Acetylation</keyword>
<dbReference type="GO" id="GO:0005634">
    <property type="term" value="C:nucleus"/>
    <property type="evidence" value="ECO:0007669"/>
    <property type="project" value="UniProtKB-SubCell"/>
</dbReference>
<reference evidence="16" key="1">
    <citation type="submission" date="2021-01" db="EMBL/GenBank/DDBJ databases">
        <authorList>
            <person name="Corre E."/>
            <person name="Pelletier E."/>
            <person name="Niang G."/>
            <person name="Scheremetjew M."/>
            <person name="Finn R."/>
            <person name="Kale V."/>
            <person name="Holt S."/>
            <person name="Cochrane G."/>
            <person name="Meng A."/>
            <person name="Brown T."/>
            <person name="Cohen L."/>
        </authorList>
    </citation>
    <scope>NUCLEOTIDE SEQUENCE</scope>
    <source>
        <strain evidence="16">NY070348D</strain>
    </source>
</reference>
<evidence type="ECO:0000256" key="5">
    <source>
        <dbReference type="ARBA" id="ARBA00022723"/>
    </source>
</evidence>
<dbReference type="Pfam" id="PF11717">
    <property type="entry name" value="Tudor-knot"/>
    <property type="match status" value="1"/>
</dbReference>
<dbReference type="InterPro" id="IPR016197">
    <property type="entry name" value="Chromo-like_dom_sf"/>
</dbReference>
<dbReference type="InterPro" id="IPR016181">
    <property type="entry name" value="Acyl_CoA_acyltransferase"/>
</dbReference>
<dbReference type="InterPro" id="IPR002717">
    <property type="entry name" value="HAT_MYST-type"/>
</dbReference>
<feature type="region of interest" description="Disordered" evidence="14">
    <location>
        <begin position="1"/>
        <end position="23"/>
    </location>
</feature>
<evidence type="ECO:0000256" key="14">
    <source>
        <dbReference type="SAM" id="MobiDB-lite"/>
    </source>
</evidence>
<dbReference type="CDD" id="cd04301">
    <property type="entry name" value="NAT_SF"/>
    <property type="match status" value="1"/>
</dbReference>
<evidence type="ECO:0000256" key="4">
    <source>
        <dbReference type="ARBA" id="ARBA00022679"/>
    </source>
</evidence>
<evidence type="ECO:0000313" key="16">
    <source>
        <dbReference type="EMBL" id="CAD9696847.1"/>
    </source>
</evidence>
<keyword evidence="9" id="KW-0805">Transcription regulation</keyword>
<keyword evidence="10" id="KW-0804">Transcription</keyword>
<proteinExistence type="inferred from homology"/>
<feature type="domain" description="MYST-type HAT" evidence="15">
    <location>
        <begin position="128"/>
        <end position="390"/>
    </location>
</feature>
<evidence type="ECO:0000256" key="11">
    <source>
        <dbReference type="ARBA" id="ARBA00023242"/>
    </source>
</evidence>
<evidence type="ECO:0000256" key="7">
    <source>
        <dbReference type="ARBA" id="ARBA00022833"/>
    </source>
</evidence>
<gene>
    <name evidence="16" type="ORF">QSP1433_LOCUS12992</name>
</gene>
<comment type="subcellular location">
    <subcellularLocation>
        <location evidence="1">Nucleus</location>
    </subcellularLocation>
</comment>
<dbReference type="InterPro" id="IPR036388">
    <property type="entry name" value="WH-like_DNA-bd_sf"/>
</dbReference>
<dbReference type="EMBL" id="HBHK01020475">
    <property type="protein sequence ID" value="CAD9696847.1"/>
    <property type="molecule type" value="Transcribed_RNA"/>
</dbReference>
<dbReference type="InterPro" id="IPR040706">
    <property type="entry name" value="Zf-MYST"/>
</dbReference>
<protein>
    <recommendedName>
        <fullName evidence="3">histone acetyltransferase</fullName>
        <ecNumber evidence="3">2.3.1.48</ecNumber>
    </recommendedName>
</protein>
<dbReference type="PANTHER" id="PTHR10615">
    <property type="entry name" value="HISTONE ACETYLTRANSFERASE"/>
    <property type="match status" value="1"/>
</dbReference>
<evidence type="ECO:0000259" key="15">
    <source>
        <dbReference type="PROSITE" id="PS51726"/>
    </source>
</evidence>
<dbReference type="PANTHER" id="PTHR10615:SF219">
    <property type="entry name" value="HISTONE ACETYLTRANSFERASE KAT5"/>
    <property type="match status" value="1"/>
</dbReference>
<dbReference type="Gene3D" id="3.30.60.60">
    <property type="entry name" value="N-acetyl transferase-like"/>
    <property type="match status" value="1"/>
</dbReference>
<dbReference type="GO" id="GO:0008270">
    <property type="term" value="F:zinc ion binding"/>
    <property type="evidence" value="ECO:0007669"/>
    <property type="project" value="UniProtKB-KW"/>
</dbReference>
<dbReference type="Gene3D" id="1.10.10.10">
    <property type="entry name" value="Winged helix-like DNA-binding domain superfamily/Winged helix DNA-binding domain"/>
    <property type="match status" value="1"/>
</dbReference>
<dbReference type="FunFam" id="1.10.10.10:FF:000022">
    <property type="entry name" value="Histone acetyltransferase"/>
    <property type="match status" value="1"/>
</dbReference>
<keyword evidence="5" id="KW-0479">Metal-binding</keyword>
<dbReference type="SUPFAM" id="SSF55729">
    <property type="entry name" value="Acyl-CoA N-acyltransferases (Nat)"/>
    <property type="match status" value="1"/>
</dbReference>
<name>A0A7S2SDC7_9STRA</name>
<dbReference type="GO" id="GO:0035267">
    <property type="term" value="C:NuA4 histone acetyltransferase complex"/>
    <property type="evidence" value="ECO:0007669"/>
    <property type="project" value="TreeGrafter"/>
</dbReference>
<dbReference type="PROSITE" id="PS51726">
    <property type="entry name" value="MYST_HAT"/>
    <property type="match status" value="1"/>
</dbReference>